<keyword evidence="2" id="KW-1185">Reference proteome</keyword>
<accession>A0A699YDU7</accession>
<evidence type="ECO:0000313" key="2">
    <source>
        <dbReference type="Proteomes" id="UP000485058"/>
    </source>
</evidence>
<proteinExistence type="predicted"/>
<sequence>MIEMQLKGRSQEEPGLALERAASLLDMVAAGARPDYTSIRGELAEAYRSAGLLDMSNFIEATS</sequence>
<organism evidence="1 2">
    <name type="scientific">Haematococcus lacustris</name>
    <name type="common">Green alga</name>
    <name type="synonym">Haematococcus pluvialis</name>
    <dbReference type="NCBI Taxonomy" id="44745"/>
    <lineage>
        <taxon>Eukaryota</taxon>
        <taxon>Viridiplantae</taxon>
        <taxon>Chlorophyta</taxon>
        <taxon>core chlorophytes</taxon>
        <taxon>Chlorophyceae</taxon>
        <taxon>CS clade</taxon>
        <taxon>Chlamydomonadales</taxon>
        <taxon>Haematococcaceae</taxon>
        <taxon>Haematococcus</taxon>
    </lineage>
</organism>
<gene>
    <name evidence="1" type="ORF">HaLaN_03202</name>
</gene>
<comment type="caution">
    <text evidence="1">The sequence shown here is derived from an EMBL/GenBank/DDBJ whole genome shotgun (WGS) entry which is preliminary data.</text>
</comment>
<name>A0A699YDU7_HAELA</name>
<dbReference type="EMBL" id="BLLF01000150">
    <property type="protein sequence ID" value="GFH08267.1"/>
    <property type="molecule type" value="Genomic_DNA"/>
</dbReference>
<protein>
    <submittedName>
        <fullName evidence="1">Uncharacterized protein</fullName>
    </submittedName>
</protein>
<dbReference type="Proteomes" id="UP000485058">
    <property type="component" value="Unassembled WGS sequence"/>
</dbReference>
<evidence type="ECO:0000313" key="1">
    <source>
        <dbReference type="EMBL" id="GFH08267.1"/>
    </source>
</evidence>
<reference evidence="1 2" key="1">
    <citation type="submission" date="2020-02" db="EMBL/GenBank/DDBJ databases">
        <title>Draft genome sequence of Haematococcus lacustris strain NIES-144.</title>
        <authorList>
            <person name="Morimoto D."/>
            <person name="Nakagawa S."/>
            <person name="Yoshida T."/>
            <person name="Sawayama S."/>
        </authorList>
    </citation>
    <scope>NUCLEOTIDE SEQUENCE [LARGE SCALE GENOMIC DNA]</scope>
    <source>
        <strain evidence="1 2">NIES-144</strain>
    </source>
</reference>
<dbReference type="AlphaFoldDB" id="A0A699YDU7"/>